<dbReference type="GO" id="GO:0003677">
    <property type="term" value="F:DNA binding"/>
    <property type="evidence" value="ECO:0007669"/>
    <property type="project" value="UniProtKB-KW"/>
</dbReference>
<dbReference type="GO" id="GO:0030246">
    <property type="term" value="F:carbohydrate binding"/>
    <property type="evidence" value="ECO:0007669"/>
    <property type="project" value="InterPro"/>
</dbReference>
<dbReference type="PANTHER" id="PTHR34294:SF12">
    <property type="entry name" value="SUGAR-BINDING TRANSCRIPTIONAL REGULATOR"/>
    <property type="match status" value="1"/>
</dbReference>
<accession>A0A830NPD0</accession>
<dbReference type="EMBL" id="DAAJCS010000002">
    <property type="protein sequence ID" value="HAC0012005.1"/>
    <property type="molecule type" value="Genomic_DNA"/>
</dbReference>
<dbReference type="EMBL" id="DAAJFY010000001">
    <property type="protein sequence ID" value="HAC0274284.1"/>
    <property type="molecule type" value="Genomic_DNA"/>
</dbReference>
<dbReference type="Gene3D" id="3.40.50.1360">
    <property type="match status" value="1"/>
</dbReference>
<dbReference type="PROSITE" id="PS50943">
    <property type="entry name" value="HTH_CROC1"/>
    <property type="match status" value="1"/>
</dbReference>
<dbReference type="Proteomes" id="UP000841146">
    <property type="component" value="Unassembled WGS sequence"/>
</dbReference>
<evidence type="ECO:0000313" key="7">
    <source>
        <dbReference type="EMBL" id="HAC0274284.1"/>
    </source>
</evidence>
<evidence type="ECO:0000259" key="5">
    <source>
        <dbReference type="PROSITE" id="PS50943"/>
    </source>
</evidence>
<name>A0A830NPD0_LISMN</name>
<dbReference type="InterPro" id="IPR007324">
    <property type="entry name" value="Sugar-bd_dom_put"/>
</dbReference>
<dbReference type="InterPro" id="IPR001387">
    <property type="entry name" value="Cro/C1-type_HTH"/>
</dbReference>
<reference evidence="6 8" key="1">
    <citation type="journal article" date="2018" name="Genome Biol.">
        <title>SKESA: strategic k-mer extension for scrupulous assemblies.</title>
        <authorList>
            <person name="Souvorov A."/>
            <person name="Agarwala R."/>
            <person name="Lipman D.J."/>
        </authorList>
    </citation>
    <scope>NUCLEOTIDE SEQUENCE [LARGE SCALE GENOMIC DNA]</scope>
    <source>
        <strain>CFIAFB20170037</strain>
        <strain evidence="6 8">CFIAFB20170045</strain>
    </source>
</reference>
<keyword evidence="3" id="KW-0238">DNA-binding</keyword>
<feature type="domain" description="HTH cro/C1-type" evidence="5">
    <location>
        <begin position="20"/>
        <end position="39"/>
    </location>
</feature>
<proteinExistence type="inferred from homology"/>
<dbReference type="SUPFAM" id="SSF100950">
    <property type="entry name" value="NagB/RpiA/CoA transferase-like"/>
    <property type="match status" value="1"/>
</dbReference>
<dbReference type="InterPro" id="IPR051054">
    <property type="entry name" value="SorC_transcr_regulators"/>
</dbReference>
<comment type="similarity">
    <text evidence="1">Belongs to the SorC transcriptional regulatory family.</text>
</comment>
<gene>
    <name evidence="6" type="ORF">GYX23_03220</name>
    <name evidence="7" type="ORF">GYY14_02750</name>
</gene>
<evidence type="ECO:0000256" key="3">
    <source>
        <dbReference type="ARBA" id="ARBA00023125"/>
    </source>
</evidence>
<keyword evidence="2" id="KW-0805">Transcription regulation</keyword>
<organism evidence="7">
    <name type="scientific">Listeria monocytogenes</name>
    <dbReference type="NCBI Taxonomy" id="1639"/>
    <lineage>
        <taxon>Bacteria</taxon>
        <taxon>Bacillati</taxon>
        <taxon>Bacillota</taxon>
        <taxon>Bacilli</taxon>
        <taxon>Bacillales</taxon>
        <taxon>Listeriaceae</taxon>
        <taxon>Listeria</taxon>
    </lineage>
</organism>
<sequence>MKWEEKRDMVKIATWYYHYGWTQAQIAKKIGISRSIISKTLQRAKDLGIVEIFIKDETYYTVDLEQKLEEKFGLEEAIVVATHDMSEEEALNFLAKEAAYTLSKRIAKVKTLGISWGKTIRKFANEFPFIPHKDLTIIPLIGGMGSSDIDLHSNQICYDLKKKMKCHSKYLYAPALVEDTEMKTDLSKNKYISEVLEEGKTVDMAIVGVSSPYNHSTMEEIGYINSEDIEELRYKDVVGDINSRFFTADGKEAKTEINTHVIGLSLEELKNIPTVVALANGLQKKEALVAALNAGLIDVIVITDRMAEYILQKKRLKNNPNYKI</sequence>
<evidence type="ECO:0000313" key="8">
    <source>
        <dbReference type="Proteomes" id="UP000841146"/>
    </source>
</evidence>
<evidence type="ECO:0000256" key="4">
    <source>
        <dbReference type="ARBA" id="ARBA00023163"/>
    </source>
</evidence>
<dbReference type="PANTHER" id="PTHR34294">
    <property type="entry name" value="TRANSCRIPTIONAL REGULATOR-RELATED"/>
    <property type="match status" value="1"/>
</dbReference>
<reference evidence="7" key="2">
    <citation type="submission" date="2020-01" db="EMBL/GenBank/DDBJ databases">
        <authorList>
            <consortium name="NCBI Pathogen Detection Project"/>
        </authorList>
    </citation>
    <scope>NUCLEOTIDE SEQUENCE</scope>
    <source>
        <strain evidence="7">CFIAFB20170037</strain>
        <strain evidence="6">CFIAFB20170045</strain>
    </source>
</reference>
<protein>
    <submittedName>
        <fullName evidence="7">Sugar-binding transcriptional regulator</fullName>
    </submittedName>
</protein>
<keyword evidence="4" id="KW-0804">Transcription</keyword>
<evidence type="ECO:0000256" key="2">
    <source>
        <dbReference type="ARBA" id="ARBA00023015"/>
    </source>
</evidence>
<evidence type="ECO:0000313" key="6">
    <source>
        <dbReference type="EMBL" id="HAC0012005.1"/>
    </source>
</evidence>
<dbReference type="Gene3D" id="1.10.10.60">
    <property type="entry name" value="Homeodomain-like"/>
    <property type="match status" value="1"/>
</dbReference>
<dbReference type="InterPro" id="IPR037171">
    <property type="entry name" value="NagB/RpiA_transferase-like"/>
</dbReference>
<comment type="caution">
    <text evidence="7">The sequence shown here is derived from an EMBL/GenBank/DDBJ whole genome shotgun (WGS) entry which is preliminary data.</text>
</comment>
<dbReference type="AlphaFoldDB" id="A0A830NPD0"/>
<dbReference type="Pfam" id="PF04198">
    <property type="entry name" value="Sugar-bind"/>
    <property type="match status" value="1"/>
</dbReference>
<evidence type="ECO:0000256" key="1">
    <source>
        <dbReference type="ARBA" id="ARBA00010466"/>
    </source>
</evidence>
<dbReference type="Proteomes" id="UP000842809">
    <property type="component" value="Unassembled WGS sequence"/>
</dbReference>